<dbReference type="Proteomes" id="UP000553193">
    <property type="component" value="Unassembled WGS sequence"/>
</dbReference>
<dbReference type="Gene3D" id="3.40.50.2300">
    <property type="match status" value="1"/>
</dbReference>
<evidence type="ECO:0000259" key="2">
    <source>
        <dbReference type="PROSITE" id="PS50110"/>
    </source>
</evidence>
<dbReference type="EMBL" id="JACIDJ010000003">
    <property type="protein sequence ID" value="MBB3898781.1"/>
    <property type="molecule type" value="Genomic_DNA"/>
</dbReference>
<dbReference type="PROSITE" id="PS50110">
    <property type="entry name" value="RESPONSE_REGULATORY"/>
    <property type="match status" value="1"/>
</dbReference>
<evidence type="ECO:0000313" key="3">
    <source>
        <dbReference type="EMBL" id="MBB3898781.1"/>
    </source>
</evidence>
<comment type="caution">
    <text evidence="3">The sequence shown here is derived from an EMBL/GenBank/DDBJ whole genome shotgun (WGS) entry which is preliminary data.</text>
</comment>
<feature type="modified residue" description="4-aspartylphosphate" evidence="1">
    <location>
        <position position="141"/>
    </location>
</feature>
<sequence length="219" mass="22312">MTDPELLAAFQEEFAAGCAALAAAPDLTAARRHVAQLLAMAEALEMAPLSAALSALEGEEALEALRAAAPVLAALASGDAPGDSPDTTARVLIVDDSATIRRLLREILATDPLFTVVGEAMDGRAGLAELARLRPDLTLLDLEMPVLDGMGFLAEWALAGPGEVVVVSSAAHPGSPAALEALRRGARAAVAKPSGALSPDLAARSGEAILRAARAALER</sequence>
<dbReference type="Pfam" id="PF00072">
    <property type="entry name" value="Response_reg"/>
    <property type="match status" value="1"/>
</dbReference>
<dbReference type="SUPFAM" id="SSF52172">
    <property type="entry name" value="CheY-like"/>
    <property type="match status" value="1"/>
</dbReference>
<keyword evidence="4" id="KW-1185">Reference proteome</keyword>
<dbReference type="GO" id="GO:0000160">
    <property type="term" value="P:phosphorelay signal transduction system"/>
    <property type="evidence" value="ECO:0007669"/>
    <property type="project" value="InterPro"/>
</dbReference>
<dbReference type="CDD" id="cd17541">
    <property type="entry name" value="REC_CheB-like"/>
    <property type="match status" value="1"/>
</dbReference>
<dbReference type="InterPro" id="IPR001789">
    <property type="entry name" value="Sig_transdc_resp-reg_receiver"/>
</dbReference>
<name>A0A840ACB2_9PROT</name>
<gene>
    <name evidence="3" type="ORF">GGQ83_002224</name>
</gene>
<feature type="domain" description="Response regulatory" evidence="2">
    <location>
        <begin position="90"/>
        <end position="207"/>
    </location>
</feature>
<dbReference type="SMART" id="SM00448">
    <property type="entry name" value="REC"/>
    <property type="match status" value="1"/>
</dbReference>
<evidence type="ECO:0000256" key="1">
    <source>
        <dbReference type="PROSITE-ProRule" id="PRU00169"/>
    </source>
</evidence>
<organism evidence="3 4">
    <name type="scientific">Roseococcus suduntuyensis</name>
    <dbReference type="NCBI Taxonomy" id="455361"/>
    <lineage>
        <taxon>Bacteria</taxon>
        <taxon>Pseudomonadati</taxon>
        <taxon>Pseudomonadota</taxon>
        <taxon>Alphaproteobacteria</taxon>
        <taxon>Acetobacterales</taxon>
        <taxon>Roseomonadaceae</taxon>
        <taxon>Roseococcus</taxon>
    </lineage>
</organism>
<protein>
    <submittedName>
        <fullName evidence="3">CheY-like chemotaxis protein</fullName>
    </submittedName>
</protein>
<dbReference type="RefSeq" id="WP_184383914.1">
    <property type="nucleotide sequence ID" value="NZ_JACIDJ010000003.1"/>
</dbReference>
<dbReference type="PANTHER" id="PTHR42872">
    <property type="entry name" value="PROTEIN-GLUTAMATE METHYLESTERASE/PROTEIN-GLUTAMINE GLUTAMINASE"/>
    <property type="match status" value="1"/>
</dbReference>
<dbReference type="PANTHER" id="PTHR42872:SF6">
    <property type="entry name" value="PROTEIN-GLUTAMATE METHYLESTERASE_PROTEIN-GLUTAMINE GLUTAMINASE"/>
    <property type="match status" value="1"/>
</dbReference>
<dbReference type="InterPro" id="IPR011006">
    <property type="entry name" value="CheY-like_superfamily"/>
</dbReference>
<accession>A0A840ACB2</accession>
<keyword evidence="1" id="KW-0597">Phosphoprotein</keyword>
<reference evidence="3 4" key="1">
    <citation type="submission" date="2020-08" db="EMBL/GenBank/DDBJ databases">
        <title>Genomic Encyclopedia of Type Strains, Phase IV (KMG-IV): sequencing the most valuable type-strain genomes for metagenomic binning, comparative biology and taxonomic classification.</title>
        <authorList>
            <person name="Goeker M."/>
        </authorList>
    </citation>
    <scope>NUCLEOTIDE SEQUENCE [LARGE SCALE GENOMIC DNA]</scope>
    <source>
        <strain evidence="3 4">DSM 19979</strain>
    </source>
</reference>
<proteinExistence type="predicted"/>
<evidence type="ECO:0000313" key="4">
    <source>
        <dbReference type="Proteomes" id="UP000553193"/>
    </source>
</evidence>
<dbReference type="AlphaFoldDB" id="A0A840ACB2"/>